<organism evidence="1 2">
    <name type="scientific">Agaribacillus aureus</name>
    <dbReference type="NCBI Taxonomy" id="3051825"/>
    <lineage>
        <taxon>Bacteria</taxon>
        <taxon>Pseudomonadati</taxon>
        <taxon>Bacteroidota</taxon>
        <taxon>Cytophagia</taxon>
        <taxon>Cytophagales</taxon>
        <taxon>Splendidivirgaceae</taxon>
        <taxon>Agaribacillus</taxon>
    </lineage>
</organism>
<accession>A0ABT8LAE2</accession>
<evidence type="ECO:0000313" key="2">
    <source>
        <dbReference type="Proteomes" id="UP001172083"/>
    </source>
</evidence>
<dbReference type="Gene3D" id="3.30.460.10">
    <property type="entry name" value="Beta Polymerase, domain 2"/>
    <property type="match status" value="1"/>
</dbReference>
<dbReference type="EMBL" id="JAUJEB010000005">
    <property type="protein sequence ID" value="MDN5214719.1"/>
    <property type="molecule type" value="Genomic_DNA"/>
</dbReference>
<comment type="caution">
    <text evidence="1">The sequence shown here is derived from an EMBL/GenBank/DDBJ whole genome shotgun (WGS) entry which is preliminary data.</text>
</comment>
<protein>
    <submittedName>
        <fullName evidence="1">Uncharacterized protein</fullName>
    </submittedName>
</protein>
<keyword evidence="2" id="KW-1185">Reference proteome</keyword>
<dbReference type="InterPro" id="IPR043519">
    <property type="entry name" value="NT_sf"/>
</dbReference>
<sequence length="94" mass="11061">MNDLQAFIEKYANQRPQYEDFLQKIITCIKEEASKRKLAYKNIEGRIKNLASIKEKIKRQKISDPFSDIYDFAGARIVCIANYQLDLLKELFIV</sequence>
<evidence type="ECO:0000313" key="1">
    <source>
        <dbReference type="EMBL" id="MDN5214719.1"/>
    </source>
</evidence>
<name>A0ABT8LAE2_9BACT</name>
<dbReference type="Proteomes" id="UP001172083">
    <property type="component" value="Unassembled WGS sequence"/>
</dbReference>
<gene>
    <name evidence="1" type="ORF">QQ020_21755</name>
</gene>
<reference evidence="1" key="1">
    <citation type="submission" date="2023-06" db="EMBL/GenBank/DDBJ databases">
        <title>Genomic of Agaribacillus aureum.</title>
        <authorList>
            <person name="Wang G."/>
        </authorList>
    </citation>
    <scope>NUCLEOTIDE SEQUENCE</scope>
    <source>
        <strain evidence="1">BMA12</strain>
    </source>
</reference>
<proteinExistence type="predicted"/>
<dbReference type="RefSeq" id="WP_346760059.1">
    <property type="nucleotide sequence ID" value="NZ_JAUJEB010000005.1"/>
</dbReference>
<dbReference type="SUPFAM" id="SSF81301">
    <property type="entry name" value="Nucleotidyltransferase"/>
    <property type="match status" value="1"/>
</dbReference>